<comment type="subcellular location">
    <subcellularLocation>
        <location evidence="1">Cell membrane</location>
        <topology evidence="1">Multi-pass membrane protein</topology>
    </subcellularLocation>
</comment>
<feature type="transmembrane region" description="Helical" evidence="10">
    <location>
        <begin position="137"/>
        <end position="153"/>
    </location>
</feature>
<dbReference type="CDD" id="cd18552">
    <property type="entry name" value="ABC_6TM_MsbA_like"/>
    <property type="match status" value="1"/>
</dbReference>
<dbReference type="FunFam" id="3.40.50.300:FF:002145">
    <property type="entry name" value="ABC transporter (MsbA subfamily)"/>
    <property type="match status" value="1"/>
</dbReference>
<dbReference type="InterPro" id="IPR027417">
    <property type="entry name" value="P-loop_NTPase"/>
</dbReference>
<evidence type="ECO:0000256" key="2">
    <source>
        <dbReference type="ARBA" id="ARBA00022448"/>
    </source>
</evidence>
<dbReference type="GO" id="GO:0016887">
    <property type="term" value="F:ATP hydrolysis activity"/>
    <property type="evidence" value="ECO:0007669"/>
    <property type="project" value="InterPro"/>
</dbReference>
<keyword evidence="9" id="KW-0325">Glycoprotein</keyword>
<keyword evidence="6 13" id="KW-0067">ATP-binding</keyword>
<dbReference type="RefSeq" id="WP_079653359.1">
    <property type="nucleotide sequence ID" value="NZ_LT670846.1"/>
</dbReference>
<keyword evidence="2" id="KW-0813">Transport</keyword>
<evidence type="ECO:0000256" key="3">
    <source>
        <dbReference type="ARBA" id="ARBA00022475"/>
    </source>
</evidence>
<protein>
    <submittedName>
        <fullName evidence="13">ATP-binding cassette, subfamily C/ATP-binding cassette, subfamily B, MsbA</fullName>
    </submittedName>
</protein>
<dbReference type="Gene3D" id="1.20.1560.10">
    <property type="entry name" value="ABC transporter type 1, transmembrane domain"/>
    <property type="match status" value="1"/>
</dbReference>
<organism evidence="13 14">
    <name type="scientific">Thermocrinis minervae</name>
    <dbReference type="NCBI Taxonomy" id="381751"/>
    <lineage>
        <taxon>Bacteria</taxon>
        <taxon>Pseudomonadati</taxon>
        <taxon>Aquificota</taxon>
        <taxon>Aquificia</taxon>
        <taxon>Aquificales</taxon>
        <taxon>Aquificaceae</taxon>
        <taxon>Thermocrinis</taxon>
    </lineage>
</organism>
<feature type="transmembrane region" description="Helical" evidence="10">
    <location>
        <begin position="159"/>
        <end position="177"/>
    </location>
</feature>
<dbReference type="PROSITE" id="PS50893">
    <property type="entry name" value="ABC_TRANSPORTER_2"/>
    <property type="match status" value="1"/>
</dbReference>
<evidence type="ECO:0000313" key="13">
    <source>
        <dbReference type="EMBL" id="SHK17339.1"/>
    </source>
</evidence>
<gene>
    <name evidence="13" type="ORF">SAMN05444391_0156</name>
</gene>
<dbReference type="InterPro" id="IPR017871">
    <property type="entry name" value="ABC_transporter-like_CS"/>
</dbReference>
<proteinExistence type="predicted"/>
<dbReference type="InterPro" id="IPR036640">
    <property type="entry name" value="ABC1_TM_sf"/>
</dbReference>
<dbReference type="Pfam" id="PF00005">
    <property type="entry name" value="ABC_tran"/>
    <property type="match status" value="1"/>
</dbReference>
<keyword evidence="3" id="KW-1003">Cell membrane</keyword>
<keyword evidence="14" id="KW-1185">Reference proteome</keyword>
<feature type="domain" description="ABC transmembrane type-1" evidence="12">
    <location>
        <begin position="19"/>
        <end position="301"/>
    </location>
</feature>
<dbReference type="EMBL" id="LT670846">
    <property type="protein sequence ID" value="SHK17339.1"/>
    <property type="molecule type" value="Genomic_DNA"/>
</dbReference>
<evidence type="ECO:0000256" key="8">
    <source>
        <dbReference type="ARBA" id="ARBA00023136"/>
    </source>
</evidence>
<evidence type="ECO:0000256" key="7">
    <source>
        <dbReference type="ARBA" id="ARBA00022989"/>
    </source>
</evidence>
<evidence type="ECO:0000256" key="1">
    <source>
        <dbReference type="ARBA" id="ARBA00004651"/>
    </source>
</evidence>
<evidence type="ECO:0000256" key="4">
    <source>
        <dbReference type="ARBA" id="ARBA00022692"/>
    </source>
</evidence>
<dbReference type="Pfam" id="PF00664">
    <property type="entry name" value="ABC_membrane"/>
    <property type="match status" value="1"/>
</dbReference>
<dbReference type="SUPFAM" id="SSF52540">
    <property type="entry name" value="P-loop containing nucleoside triphosphate hydrolases"/>
    <property type="match status" value="1"/>
</dbReference>
<dbReference type="PROSITE" id="PS00211">
    <property type="entry name" value="ABC_TRANSPORTER_1"/>
    <property type="match status" value="1"/>
</dbReference>
<feature type="transmembrane region" description="Helical" evidence="10">
    <location>
        <begin position="55"/>
        <end position="76"/>
    </location>
</feature>
<keyword evidence="4 10" id="KW-0812">Transmembrane</keyword>
<feature type="transmembrane region" description="Helical" evidence="10">
    <location>
        <begin position="244"/>
        <end position="263"/>
    </location>
</feature>
<dbReference type="GO" id="GO:0005886">
    <property type="term" value="C:plasma membrane"/>
    <property type="evidence" value="ECO:0007669"/>
    <property type="project" value="UniProtKB-SubCell"/>
</dbReference>
<dbReference type="GO" id="GO:0140359">
    <property type="term" value="F:ABC-type transporter activity"/>
    <property type="evidence" value="ECO:0007669"/>
    <property type="project" value="InterPro"/>
</dbReference>
<dbReference type="AlphaFoldDB" id="A0A1M6QAP1"/>
<feature type="domain" description="ABC transporter" evidence="11">
    <location>
        <begin position="323"/>
        <end position="545"/>
    </location>
</feature>
<keyword evidence="5" id="KW-0547">Nucleotide-binding</keyword>
<dbReference type="InterPro" id="IPR003593">
    <property type="entry name" value="AAA+_ATPase"/>
</dbReference>
<evidence type="ECO:0000259" key="12">
    <source>
        <dbReference type="PROSITE" id="PS50929"/>
    </source>
</evidence>
<reference evidence="13 14" key="1">
    <citation type="submission" date="2016-11" db="EMBL/GenBank/DDBJ databases">
        <authorList>
            <person name="Jaros S."/>
            <person name="Januszkiewicz K."/>
            <person name="Wedrychowicz H."/>
        </authorList>
    </citation>
    <scope>NUCLEOTIDE SEQUENCE [LARGE SCALE GENOMIC DNA]</scope>
    <source>
        <strain evidence="13 14">DSM 19557</strain>
    </source>
</reference>
<dbReference type="PROSITE" id="PS50929">
    <property type="entry name" value="ABC_TM1F"/>
    <property type="match status" value="1"/>
</dbReference>
<dbReference type="CDD" id="cd03228">
    <property type="entry name" value="ABCC_MRP_Like"/>
    <property type="match status" value="1"/>
</dbReference>
<evidence type="ECO:0000256" key="9">
    <source>
        <dbReference type="ARBA" id="ARBA00023180"/>
    </source>
</evidence>
<dbReference type="SUPFAM" id="SSF90123">
    <property type="entry name" value="ABC transporter transmembrane region"/>
    <property type="match status" value="1"/>
</dbReference>
<keyword evidence="7 10" id="KW-1133">Transmembrane helix</keyword>
<accession>A0A1M6QAP1</accession>
<dbReference type="STRING" id="381751.SAMN05444391_0156"/>
<dbReference type="PANTHER" id="PTHR24221:SF654">
    <property type="entry name" value="ATP-BINDING CASSETTE SUB-FAMILY B MEMBER 6"/>
    <property type="match status" value="1"/>
</dbReference>
<dbReference type="Gene3D" id="3.40.50.300">
    <property type="entry name" value="P-loop containing nucleotide triphosphate hydrolases"/>
    <property type="match status" value="1"/>
</dbReference>
<dbReference type="OrthoDB" id="9762778at2"/>
<name>A0A1M6QAP1_9AQUI</name>
<sequence>MQHLIWLVSRLRLYKLLIALSLLGSLFESLGTSGVSLLMKDLVDKGFLNRDMTKLTQSVVLILFLALLSQVGNFLVSYFTNMYAEKDVLKLRETLYYKVLYSGRSFLMGMRSADLTARILSDLELYKTILRDHVPRLFRDPLTAIFLVGVLLYRDYLLTLTLLAVLPVLALAIQYFGKKKAKYTKRLQEDLEDLTQKIYDAFHGYENVKVFSAEEKFLGWLKEISLNAYTRAMKKVFYTTLNSVFDYMLGYAVVALVLLYGGHRIVEGSLTTGEFISYITALVMLQLPLMETQKGIMEIRAHLPVIDRIKQLLNLPKEEDGHVEFKGLSEGIRVSSLSVGQVLKDVSFHVKKGQRVGIVGHTGSGKSTLLRALAGLVEYKGSILYDSVELRDFRRDTFFRRIGFLTQEPFIFEGTVRDNLLIAKPDATQEELKKALELSLLNLPLDHHIKEGGKNLSGGERQRLAMARIFLKDPEIVLLDEATSSLDVNTEKKLMENLYSYFKDRTILMVAHRLTTLKDCDVVLLLEDGMLVKEGSYEEVISTFLQRP</sequence>
<dbReference type="SMART" id="SM00382">
    <property type="entry name" value="AAA"/>
    <property type="match status" value="1"/>
</dbReference>
<dbReference type="InterPro" id="IPR011527">
    <property type="entry name" value="ABC1_TM_dom"/>
</dbReference>
<dbReference type="InterPro" id="IPR003439">
    <property type="entry name" value="ABC_transporter-like_ATP-bd"/>
</dbReference>
<dbReference type="Proteomes" id="UP000189810">
    <property type="component" value="Chromosome I"/>
</dbReference>
<evidence type="ECO:0000256" key="5">
    <source>
        <dbReference type="ARBA" id="ARBA00022741"/>
    </source>
</evidence>
<dbReference type="InterPro" id="IPR039421">
    <property type="entry name" value="Type_1_exporter"/>
</dbReference>
<evidence type="ECO:0000256" key="10">
    <source>
        <dbReference type="SAM" id="Phobius"/>
    </source>
</evidence>
<evidence type="ECO:0000259" key="11">
    <source>
        <dbReference type="PROSITE" id="PS50893"/>
    </source>
</evidence>
<dbReference type="GO" id="GO:0034040">
    <property type="term" value="F:ATPase-coupled lipid transmembrane transporter activity"/>
    <property type="evidence" value="ECO:0007669"/>
    <property type="project" value="TreeGrafter"/>
</dbReference>
<keyword evidence="8 10" id="KW-0472">Membrane</keyword>
<evidence type="ECO:0000313" key="14">
    <source>
        <dbReference type="Proteomes" id="UP000189810"/>
    </source>
</evidence>
<dbReference type="PANTHER" id="PTHR24221">
    <property type="entry name" value="ATP-BINDING CASSETTE SUB-FAMILY B"/>
    <property type="match status" value="1"/>
</dbReference>
<evidence type="ECO:0000256" key="6">
    <source>
        <dbReference type="ARBA" id="ARBA00022840"/>
    </source>
</evidence>
<dbReference type="GO" id="GO:0005524">
    <property type="term" value="F:ATP binding"/>
    <property type="evidence" value="ECO:0007669"/>
    <property type="project" value="UniProtKB-KW"/>
</dbReference>